<evidence type="ECO:0000313" key="2">
    <source>
        <dbReference type="Proteomes" id="UP000801492"/>
    </source>
</evidence>
<dbReference type="EMBL" id="VTPC01090882">
    <property type="protein sequence ID" value="KAF2880956.1"/>
    <property type="molecule type" value="Genomic_DNA"/>
</dbReference>
<dbReference type="Proteomes" id="UP000801492">
    <property type="component" value="Unassembled WGS sequence"/>
</dbReference>
<evidence type="ECO:0000313" key="1">
    <source>
        <dbReference type="EMBL" id="KAF2880956.1"/>
    </source>
</evidence>
<proteinExistence type="predicted"/>
<protein>
    <recommendedName>
        <fullName evidence="3">Endonuclease/exonuclease/phosphatase domain-containing protein</fullName>
    </recommendedName>
</protein>
<dbReference type="OrthoDB" id="8195170at2759"/>
<name>A0A8K0C8U2_IGNLU</name>
<reference evidence="1" key="1">
    <citation type="submission" date="2019-08" db="EMBL/GenBank/DDBJ databases">
        <title>The genome of the North American firefly Photinus pyralis.</title>
        <authorList>
            <consortium name="Photinus pyralis genome working group"/>
            <person name="Fallon T.R."/>
            <person name="Sander Lower S.E."/>
            <person name="Weng J.-K."/>
        </authorList>
    </citation>
    <scope>NUCLEOTIDE SEQUENCE</scope>
    <source>
        <strain evidence="1">TRF0915ILg1</strain>
        <tissue evidence="1">Whole body</tissue>
    </source>
</reference>
<dbReference type="AlphaFoldDB" id="A0A8K0C8U2"/>
<dbReference type="SUPFAM" id="SSF56219">
    <property type="entry name" value="DNase I-like"/>
    <property type="match status" value="1"/>
</dbReference>
<accession>A0A8K0C8U2</accession>
<dbReference type="Gene3D" id="3.60.10.10">
    <property type="entry name" value="Endonuclease/exonuclease/phosphatase"/>
    <property type="match status" value="1"/>
</dbReference>
<organism evidence="1 2">
    <name type="scientific">Ignelater luminosus</name>
    <name type="common">Cucubano</name>
    <name type="synonym">Pyrophorus luminosus</name>
    <dbReference type="NCBI Taxonomy" id="2038154"/>
    <lineage>
        <taxon>Eukaryota</taxon>
        <taxon>Metazoa</taxon>
        <taxon>Ecdysozoa</taxon>
        <taxon>Arthropoda</taxon>
        <taxon>Hexapoda</taxon>
        <taxon>Insecta</taxon>
        <taxon>Pterygota</taxon>
        <taxon>Neoptera</taxon>
        <taxon>Endopterygota</taxon>
        <taxon>Coleoptera</taxon>
        <taxon>Polyphaga</taxon>
        <taxon>Elateriformia</taxon>
        <taxon>Elateroidea</taxon>
        <taxon>Elateridae</taxon>
        <taxon>Agrypninae</taxon>
        <taxon>Pyrophorini</taxon>
        <taxon>Ignelater</taxon>
    </lineage>
</organism>
<evidence type="ECO:0008006" key="3">
    <source>
        <dbReference type="Google" id="ProtNLM"/>
    </source>
</evidence>
<keyword evidence="2" id="KW-1185">Reference proteome</keyword>
<comment type="caution">
    <text evidence="1">The sequence shown here is derived from an EMBL/GenBank/DDBJ whole genome shotgun (WGS) entry which is preliminary data.</text>
</comment>
<dbReference type="InterPro" id="IPR036691">
    <property type="entry name" value="Endo/exonu/phosph_ase_sf"/>
</dbReference>
<gene>
    <name evidence="1" type="ORF">ILUMI_25215</name>
</gene>
<sequence>MLYATIENKQANITVVNAYVPTKEADEENEIEIYEKIEEVCGNIPKNDILFIIGDFKAKITKKNPNSYVAGKETIQEYNNDNGDRLCNLAMATNTFVHKIIRFLSVKVDENHIEYVLISKKWERITYDVMSFRGVNCDRDHVLVTAKVKLKIIHSSSKQKQIRKNGTPRR</sequence>